<reference evidence="2" key="1">
    <citation type="submission" date="2021-01" db="EMBL/GenBank/DDBJ databases">
        <authorList>
            <person name="Corre E."/>
            <person name="Pelletier E."/>
            <person name="Niang G."/>
            <person name="Scheremetjew M."/>
            <person name="Finn R."/>
            <person name="Kale V."/>
            <person name="Holt S."/>
            <person name="Cochrane G."/>
            <person name="Meng A."/>
            <person name="Brown T."/>
            <person name="Cohen L."/>
        </authorList>
    </citation>
    <scope>NUCLEOTIDE SEQUENCE</scope>
    <source>
        <strain evidence="2">CCMP1374</strain>
    </source>
</reference>
<proteinExistence type="predicted"/>
<dbReference type="AlphaFoldDB" id="A0A7S0HT48"/>
<accession>A0A7S0HT48</accession>
<gene>
    <name evidence="2" type="ORF">PANT1444_LOCUS15191</name>
</gene>
<name>A0A7S0HT48_9EUKA</name>
<evidence type="ECO:0000256" key="1">
    <source>
        <dbReference type="SAM" id="Coils"/>
    </source>
</evidence>
<organism evidence="2">
    <name type="scientific">Phaeocystis antarctica</name>
    <dbReference type="NCBI Taxonomy" id="33657"/>
    <lineage>
        <taxon>Eukaryota</taxon>
        <taxon>Haptista</taxon>
        <taxon>Haptophyta</taxon>
        <taxon>Prymnesiophyceae</taxon>
        <taxon>Phaeocystales</taxon>
        <taxon>Phaeocystaceae</taxon>
        <taxon>Phaeocystis</taxon>
    </lineage>
</organism>
<sequence length="191" mass="21581">MAEFERAGLRSSEPASNGRLSSSIIELASTLTRYNQELAERTAEKERMGKILAEFRKHTAWQGQRKQLMRRNQERLFNESSWLESKTTEVRQDLVLVSNELRQVKAELGKCKATATKAELGKLDIEVKLEQDSCSAVQQICTQGNKALAAHAHERDRYRAEADAYSQQALKLKDRIEELAYQVNGLAAGTL</sequence>
<feature type="coiled-coil region" evidence="1">
    <location>
        <begin position="148"/>
        <end position="182"/>
    </location>
</feature>
<protein>
    <submittedName>
        <fullName evidence="2">Uncharacterized protein</fullName>
    </submittedName>
</protein>
<dbReference type="EMBL" id="HBEP01026727">
    <property type="protein sequence ID" value="CAD8499158.1"/>
    <property type="molecule type" value="Transcribed_RNA"/>
</dbReference>
<keyword evidence="1" id="KW-0175">Coiled coil</keyword>
<evidence type="ECO:0000313" key="2">
    <source>
        <dbReference type="EMBL" id="CAD8499158.1"/>
    </source>
</evidence>